<feature type="binding site" evidence="6">
    <location>
        <position position="104"/>
    </location>
    <ligand>
        <name>5-phospho-alpha-D-ribose 1-diphosphate</name>
        <dbReference type="ChEBI" id="CHEBI:58017"/>
        <note>ligand shared between dimeric partners</note>
    </ligand>
</feature>
<keyword evidence="6" id="KW-0460">Magnesium</keyword>
<keyword evidence="10" id="KW-1185">Reference proteome</keyword>
<feature type="transmembrane region" description="Helical" evidence="7">
    <location>
        <begin position="73"/>
        <end position="99"/>
    </location>
</feature>
<dbReference type="EC" id="2.4.2.10" evidence="2 6"/>
<evidence type="ECO:0000256" key="1">
    <source>
        <dbReference type="ARBA" id="ARBA00004889"/>
    </source>
</evidence>
<feature type="domain" description="Phosphoribosyltransferase" evidence="8">
    <location>
        <begin position="62"/>
        <end position="151"/>
    </location>
</feature>
<dbReference type="RefSeq" id="WP_224455024.1">
    <property type="nucleotide sequence ID" value="NZ_BAAAGG010000021.1"/>
</dbReference>
<proteinExistence type="inferred from homology"/>
<evidence type="ECO:0000256" key="5">
    <source>
        <dbReference type="ARBA" id="ARBA00022975"/>
    </source>
</evidence>
<comment type="caution">
    <text evidence="6">Lacks conserved residue(s) required for the propagation of feature annotation.</text>
</comment>
<dbReference type="EMBL" id="BAAAGG010000021">
    <property type="protein sequence ID" value="GAA0761841.1"/>
    <property type="molecule type" value="Genomic_DNA"/>
</dbReference>
<keyword evidence="7" id="KW-0472">Membrane</keyword>
<keyword evidence="5 6" id="KW-0665">Pyrimidine biosynthesis</keyword>
<dbReference type="NCBIfam" id="TIGR00336">
    <property type="entry name" value="pyrE"/>
    <property type="match status" value="1"/>
</dbReference>
<evidence type="ECO:0000256" key="3">
    <source>
        <dbReference type="ARBA" id="ARBA00022676"/>
    </source>
</evidence>
<comment type="function">
    <text evidence="6">Catalyzes the transfer of a ribosyl phosphate group from 5-phosphoribose 1-diphosphate to orotate, leading to the formation of orotidine monophosphate (OMP).</text>
</comment>
<feature type="binding site" description="in other chain" evidence="6">
    <location>
        <begin position="126"/>
        <end position="134"/>
    </location>
    <ligand>
        <name>5-phospho-alpha-D-ribose 1-diphosphate</name>
        <dbReference type="ChEBI" id="CHEBI:58017"/>
        <note>ligand shared between dimeric partners</note>
    </ligand>
</feature>
<dbReference type="SUPFAM" id="SSF53271">
    <property type="entry name" value="PRTase-like"/>
    <property type="match status" value="1"/>
</dbReference>
<dbReference type="Gene3D" id="3.40.50.2020">
    <property type="match status" value="1"/>
</dbReference>
<feature type="binding site" evidence="6">
    <location>
        <position position="100"/>
    </location>
    <ligand>
        <name>5-phospho-alpha-D-ribose 1-diphosphate</name>
        <dbReference type="ChEBI" id="CHEBI:58017"/>
        <note>ligand shared between dimeric partners</note>
    </ligand>
</feature>
<protein>
    <recommendedName>
        <fullName evidence="2 6">Orotate phosphoribosyltransferase</fullName>
        <shortName evidence="6">OPRT</shortName>
        <shortName evidence="6">OPRTase</shortName>
        <ecNumber evidence="2 6">2.4.2.10</ecNumber>
    </recommendedName>
</protein>
<keyword evidence="7" id="KW-1133">Transmembrane helix</keyword>
<dbReference type="PANTHER" id="PTHR19278:SF9">
    <property type="entry name" value="URIDINE 5'-MONOPHOSPHATE SYNTHASE"/>
    <property type="match status" value="1"/>
</dbReference>
<dbReference type="InterPro" id="IPR000836">
    <property type="entry name" value="PRTase_dom"/>
</dbReference>
<dbReference type="InterPro" id="IPR004467">
    <property type="entry name" value="Or_phspho_trans_dom"/>
</dbReference>
<comment type="pathway">
    <text evidence="1 6">Pyrimidine metabolism; UMP biosynthesis via de novo pathway; UMP from orotate: step 1/2.</text>
</comment>
<dbReference type="InterPro" id="IPR023031">
    <property type="entry name" value="OPRT"/>
</dbReference>
<comment type="cofactor">
    <cofactor evidence="6">
        <name>Mg(2+)</name>
        <dbReference type="ChEBI" id="CHEBI:18420"/>
    </cofactor>
</comment>
<comment type="subunit">
    <text evidence="6">Homodimer.</text>
</comment>
<comment type="catalytic activity">
    <reaction evidence="6">
        <text>orotidine 5'-phosphate + diphosphate = orotate + 5-phospho-alpha-D-ribose 1-diphosphate</text>
        <dbReference type="Rhea" id="RHEA:10380"/>
        <dbReference type="ChEBI" id="CHEBI:30839"/>
        <dbReference type="ChEBI" id="CHEBI:33019"/>
        <dbReference type="ChEBI" id="CHEBI:57538"/>
        <dbReference type="ChEBI" id="CHEBI:58017"/>
        <dbReference type="EC" id="2.4.2.10"/>
    </reaction>
</comment>
<comment type="caution">
    <text evidence="9">The sequence shown here is derived from an EMBL/GenBank/DDBJ whole genome shotgun (WGS) entry which is preliminary data.</text>
</comment>
<dbReference type="Proteomes" id="UP001500185">
    <property type="component" value="Unassembled WGS sequence"/>
</dbReference>
<reference evidence="10" key="1">
    <citation type="journal article" date="2019" name="Int. J. Syst. Evol. Microbiol.">
        <title>The Global Catalogue of Microorganisms (GCM) 10K type strain sequencing project: providing services to taxonomists for standard genome sequencing and annotation.</title>
        <authorList>
            <consortium name="The Broad Institute Genomics Platform"/>
            <consortium name="The Broad Institute Genome Sequencing Center for Infectious Disease"/>
            <person name="Wu L."/>
            <person name="Ma J."/>
        </authorList>
    </citation>
    <scope>NUCLEOTIDE SEQUENCE [LARGE SCALE GENOMIC DNA]</scope>
    <source>
        <strain evidence="10">JCM 16231</strain>
    </source>
</reference>
<keyword evidence="3 6" id="KW-0328">Glycosyltransferase</keyword>
<evidence type="ECO:0000259" key="8">
    <source>
        <dbReference type="Pfam" id="PF00156"/>
    </source>
</evidence>
<sequence>MILDENTAHKTAELLLQINAIKLNPQEPFTWASGIKSPIYCDNRIILSYPSIRNYIVSELAKPIETLFGKPDAIAGVATGAIGIGAIIADYLGLPFVYVRPEPKKHGRQNQIEGKLNPHANVVVIEDLISTGKSSMNAIKALKAEGKANIKGMMAIFTYGFEESEALFKNEYLDVYTLGNYEILLEKAYKTNYLNKTELELLKTWRKDPANWKY</sequence>
<dbReference type="CDD" id="cd06223">
    <property type="entry name" value="PRTases_typeI"/>
    <property type="match status" value="1"/>
</dbReference>
<accession>A0ABP3VPL0</accession>
<keyword evidence="7" id="KW-0812">Transmembrane</keyword>
<organism evidence="9 10">
    <name type="scientific">Psychroflexus lacisalsi</name>
    <dbReference type="NCBI Taxonomy" id="503928"/>
    <lineage>
        <taxon>Bacteria</taxon>
        <taxon>Pseudomonadati</taxon>
        <taxon>Bacteroidota</taxon>
        <taxon>Flavobacteriia</taxon>
        <taxon>Flavobacteriales</taxon>
        <taxon>Flavobacteriaceae</taxon>
        <taxon>Psychroflexus</taxon>
    </lineage>
</organism>
<evidence type="ECO:0000256" key="2">
    <source>
        <dbReference type="ARBA" id="ARBA00011971"/>
    </source>
</evidence>
<dbReference type="InterPro" id="IPR029057">
    <property type="entry name" value="PRTase-like"/>
</dbReference>
<evidence type="ECO:0000313" key="9">
    <source>
        <dbReference type="EMBL" id="GAA0761841.1"/>
    </source>
</evidence>
<evidence type="ECO:0000256" key="6">
    <source>
        <dbReference type="HAMAP-Rule" id="MF_01208"/>
    </source>
</evidence>
<dbReference type="PANTHER" id="PTHR19278">
    <property type="entry name" value="OROTATE PHOSPHORIBOSYLTRANSFERASE"/>
    <property type="match status" value="1"/>
</dbReference>
<evidence type="ECO:0000313" key="10">
    <source>
        <dbReference type="Proteomes" id="UP001500185"/>
    </source>
</evidence>
<evidence type="ECO:0000256" key="4">
    <source>
        <dbReference type="ARBA" id="ARBA00022679"/>
    </source>
</evidence>
<feature type="binding site" evidence="6">
    <location>
        <position position="106"/>
    </location>
    <ligand>
        <name>5-phospho-alpha-D-ribose 1-diphosphate</name>
        <dbReference type="ChEBI" id="CHEBI:58017"/>
        <note>ligand shared between dimeric partners</note>
    </ligand>
</feature>
<dbReference type="GO" id="GO:0016757">
    <property type="term" value="F:glycosyltransferase activity"/>
    <property type="evidence" value="ECO:0007669"/>
    <property type="project" value="UniProtKB-KW"/>
</dbReference>
<evidence type="ECO:0000256" key="7">
    <source>
        <dbReference type="SAM" id="Phobius"/>
    </source>
</evidence>
<comment type="similarity">
    <text evidence="6">Belongs to the purine/pyrimidine phosphoribosyltransferase family. PyrE subfamily.</text>
</comment>
<gene>
    <name evidence="6 9" type="primary">pyrE</name>
    <name evidence="9" type="ORF">GCM10009433_21620</name>
</gene>
<dbReference type="HAMAP" id="MF_01208">
    <property type="entry name" value="PyrE"/>
    <property type="match status" value="1"/>
</dbReference>
<name>A0ABP3VPL0_9FLAO</name>
<keyword evidence="4 6" id="KW-0808">Transferase</keyword>
<dbReference type="Pfam" id="PF00156">
    <property type="entry name" value="Pribosyltran"/>
    <property type="match status" value="1"/>
</dbReference>
<feature type="binding site" evidence="6">
    <location>
        <position position="130"/>
    </location>
    <ligand>
        <name>orotate</name>
        <dbReference type="ChEBI" id="CHEBI:30839"/>
    </ligand>
</feature>